<keyword evidence="2" id="KW-1185">Reference proteome</keyword>
<name>A0A5B7KCT5_PORTR</name>
<proteinExistence type="predicted"/>
<protein>
    <submittedName>
        <fullName evidence="1">Uncharacterized protein</fullName>
    </submittedName>
</protein>
<gene>
    <name evidence="1" type="ORF">E2C01_098718</name>
</gene>
<dbReference type="EMBL" id="VSRR010134629">
    <property type="protein sequence ID" value="MPD03098.1"/>
    <property type="molecule type" value="Genomic_DNA"/>
</dbReference>
<evidence type="ECO:0000313" key="1">
    <source>
        <dbReference type="EMBL" id="MPD03098.1"/>
    </source>
</evidence>
<evidence type="ECO:0000313" key="2">
    <source>
        <dbReference type="Proteomes" id="UP000324222"/>
    </source>
</evidence>
<sequence>MQRIYNDAGREKRDAVNEIRTSHQHHHHHVQHWHHSSSSTLVELDVGGSDVGAVVVGLQGVVHAPAQLLRQYS</sequence>
<dbReference type="Proteomes" id="UP000324222">
    <property type="component" value="Unassembled WGS sequence"/>
</dbReference>
<dbReference type="AlphaFoldDB" id="A0A5B7KCT5"/>
<reference evidence="1" key="1">
    <citation type="submission" date="2019-05" db="EMBL/GenBank/DDBJ databases">
        <title>Another draft genome of Portunus trituberculatus and its Hox gene families provides insights of decapod evolution.</title>
        <authorList>
            <person name="Jeong J.-H."/>
            <person name="Song I."/>
            <person name="Kim S."/>
            <person name="Choi T."/>
            <person name="Kim D."/>
            <person name="Ryu S."/>
            <person name="Kim W."/>
        </authorList>
    </citation>
    <scope>NUCLEOTIDE SEQUENCE [LARGE SCALE GENOMIC DNA]</scope>
    <source>
        <tissue evidence="1">Muscle</tissue>
    </source>
</reference>
<accession>A0A5B7KCT5</accession>
<organism evidence="1 2">
    <name type="scientific">Portunus trituberculatus</name>
    <name type="common">Swimming crab</name>
    <name type="synonym">Neptunus trituberculatus</name>
    <dbReference type="NCBI Taxonomy" id="210409"/>
    <lineage>
        <taxon>Eukaryota</taxon>
        <taxon>Metazoa</taxon>
        <taxon>Ecdysozoa</taxon>
        <taxon>Arthropoda</taxon>
        <taxon>Crustacea</taxon>
        <taxon>Multicrustacea</taxon>
        <taxon>Malacostraca</taxon>
        <taxon>Eumalacostraca</taxon>
        <taxon>Eucarida</taxon>
        <taxon>Decapoda</taxon>
        <taxon>Pleocyemata</taxon>
        <taxon>Brachyura</taxon>
        <taxon>Eubrachyura</taxon>
        <taxon>Portunoidea</taxon>
        <taxon>Portunidae</taxon>
        <taxon>Portuninae</taxon>
        <taxon>Portunus</taxon>
    </lineage>
</organism>
<comment type="caution">
    <text evidence="1">The sequence shown here is derived from an EMBL/GenBank/DDBJ whole genome shotgun (WGS) entry which is preliminary data.</text>
</comment>